<name>A0A8H5HXS5_9AGAR</name>
<keyword evidence="23" id="KW-1185">Reference proteome</keyword>
<dbReference type="InterPro" id="IPR010643">
    <property type="entry name" value="HBB"/>
</dbReference>
<dbReference type="InterPro" id="IPR001945">
    <property type="entry name" value="RAD3/XPD"/>
</dbReference>
<evidence type="ECO:0000256" key="8">
    <source>
        <dbReference type="ARBA" id="ARBA00022801"/>
    </source>
</evidence>
<dbReference type="FunFam" id="3.40.50.300:FF:000135">
    <property type="entry name" value="DNA repair helicase RAD3, putative"/>
    <property type="match status" value="1"/>
</dbReference>
<dbReference type="Proteomes" id="UP000518752">
    <property type="component" value="Unassembled WGS sequence"/>
</dbReference>
<dbReference type="PROSITE" id="PS51193">
    <property type="entry name" value="HELICASE_ATP_BIND_2"/>
    <property type="match status" value="1"/>
</dbReference>
<organism evidence="22 23">
    <name type="scientific">Collybiopsis confluens</name>
    <dbReference type="NCBI Taxonomy" id="2823264"/>
    <lineage>
        <taxon>Eukaryota</taxon>
        <taxon>Fungi</taxon>
        <taxon>Dikarya</taxon>
        <taxon>Basidiomycota</taxon>
        <taxon>Agaricomycotina</taxon>
        <taxon>Agaricomycetes</taxon>
        <taxon>Agaricomycetidae</taxon>
        <taxon>Agaricales</taxon>
        <taxon>Marasmiineae</taxon>
        <taxon>Omphalotaceae</taxon>
        <taxon>Collybiopsis</taxon>
    </lineage>
</organism>
<sequence>MKFNIDTLPIIFPYDRIYPEQYAYMCDLKRTLDATGHCVLEMPSGTGKTVSLLSLIVSYQQFYPTRRKLIYCSRTVPEIEKALAELKRLMSYRISCAETEGEKQKERDFTGLGLTSRKNLCIHTEVSKEKKGKVVDARCRDLTNSAVCEKGRTDPGSVELCDWHENLGQLEPGTLVPRGIMTLADVLQHGKDNTTCPYFTVRRMLPFVDIIIYSFHYLLDPKVAEQVSKEMSKDAIVVFDEAHNIGLTYNVCIESLSIDLTRPMLDSAARSVGKLGDKIEEIKVTDAAKLQNEYANLVEGLQDNTTDPEDQDGFMTAPVLPDDLLHEAIPGNIRKAEHFVAFLKRFVEYLKTRMRVLHVVAETPLSFLQHLKDITYIERRPLRTLELSRLDEHASLQKVASFATLVSTYEKGFLLILEPFETDSATVPNPIFHFTCLDPSLAIKPVFERFSSVVITSGTISPLDMYPKMLQFTPVVQETYPMTLTRNAFLPLVITRGSDQVAISSRFEVRNDPAVVRNFGSILIEYSKIVPDGIVAFFPSYLYMESIVAAWNDMGILNEVWKNKLIFVETPDANETSIALENYRRACDNGRGAVLLSVARGKVSEGIDFDHNYGRAVIMFGVPYQYTESRILKARLEYLRDAYRIRESEFLGFDAMRNAAQCVGRVLRGKTDWGLMVFADKRFARADKRAKLPRWINQYITETASNLSTDMALTLSKLFMRTISQNPNENQTGISLWTLDDVLKAQAKQAAEVEQQNDQEGDEYGDGGISDQMMIDFELDG</sequence>
<dbReference type="Gene3D" id="1.10.275.40">
    <property type="match status" value="1"/>
</dbReference>
<evidence type="ECO:0000256" key="15">
    <source>
        <dbReference type="ARBA" id="ARBA00023163"/>
    </source>
</evidence>
<evidence type="ECO:0000256" key="18">
    <source>
        <dbReference type="ARBA" id="ARBA00023242"/>
    </source>
</evidence>
<evidence type="ECO:0000256" key="2">
    <source>
        <dbReference type="ARBA" id="ARBA00004123"/>
    </source>
</evidence>
<dbReference type="GO" id="GO:0046872">
    <property type="term" value="F:metal ion binding"/>
    <property type="evidence" value="ECO:0007669"/>
    <property type="project" value="UniProtKB-KW"/>
</dbReference>
<evidence type="ECO:0000259" key="21">
    <source>
        <dbReference type="PROSITE" id="PS51193"/>
    </source>
</evidence>
<dbReference type="GO" id="GO:0016818">
    <property type="term" value="F:hydrolase activity, acting on acid anhydrides, in phosphorus-containing anhydrides"/>
    <property type="evidence" value="ECO:0007669"/>
    <property type="project" value="InterPro"/>
</dbReference>
<dbReference type="PANTHER" id="PTHR11472">
    <property type="entry name" value="DNA REPAIR DEAD HELICASE RAD3/XP-D SUBFAMILY MEMBER"/>
    <property type="match status" value="1"/>
</dbReference>
<dbReference type="FunFam" id="1.10.30.20:FF:000001">
    <property type="entry name" value="DNA repair helicase rad15"/>
    <property type="match status" value="1"/>
</dbReference>
<evidence type="ECO:0000256" key="16">
    <source>
        <dbReference type="ARBA" id="ARBA00023204"/>
    </source>
</evidence>
<keyword evidence="8" id="KW-0378">Hydrolase</keyword>
<evidence type="ECO:0000256" key="12">
    <source>
        <dbReference type="ARBA" id="ARBA00023014"/>
    </source>
</evidence>
<dbReference type="GO" id="GO:0043139">
    <property type="term" value="F:5'-3' DNA helicase activity"/>
    <property type="evidence" value="ECO:0007669"/>
    <property type="project" value="UniProtKB-EC"/>
</dbReference>
<evidence type="ECO:0000256" key="5">
    <source>
        <dbReference type="ARBA" id="ARBA00022723"/>
    </source>
</evidence>
<evidence type="ECO:0000256" key="9">
    <source>
        <dbReference type="ARBA" id="ARBA00022806"/>
    </source>
</evidence>
<comment type="cofactor">
    <cofactor evidence="1">
        <name>[4Fe-4S] cluster</name>
        <dbReference type="ChEBI" id="CHEBI:49883"/>
    </cofactor>
</comment>
<evidence type="ECO:0000256" key="13">
    <source>
        <dbReference type="ARBA" id="ARBA00023015"/>
    </source>
</evidence>
<comment type="caution">
    <text evidence="22">The sequence shown here is derived from an EMBL/GenBank/DDBJ whole genome shotgun (WGS) entry which is preliminary data.</text>
</comment>
<accession>A0A8H5HXS5</accession>
<dbReference type="Pfam" id="PF13307">
    <property type="entry name" value="Helicase_C_2"/>
    <property type="match status" value="1"/>
</dbReference>
<dbReference type="SMART" id="SM00491">
    <property type="entry name" value="HELICc2"/>
    <property type="match status" value="1"/>
</dbReference>
<dbReference type="GO" id="GO:0006289">
    <property type="term" value="P:nucleotide-excision repair"/>
    <property type="evidence" value="ECO:0007669"/>
    <property type="project" value="InterPro"/>
</dbReference>
<keyword evidence="12" id="KW-0411">Iron-sulfur</keyword>
<dbReference type="InterPro" id="IPR002464">
    <property type="entry name" value="DNA/RNA_helicase_DEAH_CS"/>
</dbReference>
<dbReference type="CDD" id="cd18788">
    <property type="entry name" value="SF2_C_XPD"/>
    <property type="match status" value="1"/>
</dbReference>
<dbReference type="AlphaFoldDB" id="A0A8H5HXS5"/>
<evidence type="ECO:0000256" key="17">
    <source>
        <dbReference type="ARBA" id="ARBA00023235"/>
    </source>
</evidence>
<keyword evidence="10" id="KW-0067">ATP-binding</keyword>
<keyword evidence="16" id="KW-0234">DNA repair</keyword>
<dbReference type="GO" id="GO:0005524">
    <property type="term" value="F:ATP binding"/>
    <property type="evidence" value="ECO:0007669"/>
    <property type="project" value="UniProtKB-KW"/>
</dbReference>
<evidence type="ECO:0000256" key="14">
    <source>
        <dbReference type="ARBA" id="ARBA00023125"/>
    </source>
</evidence>
<evidence type="ECO:0000256" key="11">
    <source>
        <dbReference type="ARBA" id="ARBA00023004"/>
    </source>
</evidence>
<dbReference type="EC" id="5.6.2.3" evidence="19"/>
<dbReference type="GO" id="GO:0045951">
    <property type="term" value="P:positive regulation of mitotic recombination"/>
    <property type="evidence" value="ECO:0007669"/>
    <property type="project" value="TreeGrafter"/>
</dbReference>
<evidence type="ECO:0000256" key="1">
    <source>
        <dbReference type="ARBA" id="ARBA00001966"/>
    </source>
</evidence>
<dbReference type="GO" id="GO:0006366">
    <property type="term" value="P:transcription by RNA polymerase II"/>
    <property type="evidence" value="ECO:0007669"/>
    <property type="project" value="TreeGrafter"/>
</dbReference>
<dbReference type="InterPro" id="IPR027417">
    <property type="entry name" value="P-loop_NTPase"/>
</dbReference>
<dbReference type="InterPro" id="IPR042493">
    <property type="entry name" value="XPD_DNA_FeS"/>
</dbReference>
<evidence type="ECO:0000256" key="19">
    <source>
        <dbReference type="ARBA" id="ARBA00044969"/>
    </source>
</evidence>
<evidence type="ECO:0000256" key="7">
    <source>
        <dbReference type="ARBA" id="ARBA00022763"/>
    </source>
</evidence>
<dbReference type="OrthoDB" id="272481at2759"/>
<gene>
    <name evidence="22" type="ORF">D9757_001896</name>
</gene>
<keyword evidence="9" id="KW-0347">Helicase</keyword>
<evidence type="ECO:0000313" key="23">
    <source>
        <dbReference type="Proteomes" id="UP000518752"/>
    </source>
</evidence>
<keyword evidence="5" id="KW-0479">Metal-binding</keyword>
<dbReference type="PANTHER" id="PTHR11472:SF1">
    <property type="entry name" value="GENERAL TRANSCRIPTION AND DNA REPAIR FACTOR IIH HELICASE SUBUNIT XPD"/>
    <property type="match status" value="1"/>
</dbReference>
<evidence type="ECO:0000256" key="4">
    <source>
        <dbReference type="ARBA" id="ARBA00022485"/>
    </source>
</evidence>
<proteinExistence type="inferred from homology"/>
<keyword evidence="6" id="KW-0547">Nucleotide-binding</keyword>
<evidence type="ECO:0000256" key="6">
    <source>
        <dbReference type="ARBA" id="ARBA00022741"/>
    </source>
</evidence>
<feature type="domain" description="Helicase ATP-binding" evidence="21">
    <location>
        <begin position="7"/>
        <end position="294"/>
    </location>
</feature>
<keyword evidence="18" id="KW-0539">Nucleus</keyword>
<keyword evidence="13" id="KW-0805">Transcription regulation</keyword>
<dbReference type="InterPro" id="IPR013020">
    <property type="entry name" value="Rad3/Chl1-like"/>
</dbReference>
<dbReference type="FunFam" id="3.40.50.300:FF:000128">
    <property type="entry name" value="Putative DNA repair helicase RAD3"/>
    <property type="match status" value="1"/>
</dbReference>
<comment type="subcellular location">
    <subcellularLocation>
        <location evidence="2">Nucleus</location>
    </subcellularLocation>
</comment>
<dbReference type="Gene3D" id="1.10.30.20">
    <property type="entry name" value="Bacterial XPD DNA helicase, FeS cluster domain"/>
    <property type="match status" value="1"/>
</dbReference>
<evidence type="ECO:0000256" key="20">
    <source>
        <dbReference type="ARBA" id="ARBA00048954"/>
    </source>
</evidence>
<keyword evidence="15" id="KW-0804">Transcription</keyword>
<keyword evidence="17" id="KW-0413">Isomerase</keyword>
<comment type="similarity">
    <text evidence="3">Belongs to the helicase family. RAD3/XPD subfamily.</text>
</comment>
<dbReference type="Gene3D" id="3.40.50.300">
    <property type="entry name" value="P-loop containing nucleotide triphosphate hydrolases"/>
    <property type="match status" value="2"/>
</dbReference>
<keyword evidence="7" id="KW-0227">DNA damage</keyword>
<dbReference type="InterPro" id="IPR006555">
    <property type="entry name" value="ATP-dep_Helicase_C"/>
</dbReference>
<dbReference type="EMBL" id="JAACJN010000010">
    <property type="protein sequence ID" value="KAF5391390.1"/>
    <property type="molecule type" value="Genomic_DNA"/>
</dbReference>
<dbReference type="InterPro" id="IPR010614">
    <property type="entry name" value="RAD3-like_helicase_DEAD"/>
</dbReference>
<dbReference type="InterPro" id="IPR006554">
    <property type="entry name" value="Helicase-like_DEXD_c2"/>
</dbReference>
<dbReference type="GO" id="GO:0003684">
    <property type="term" value="F:damaged DNA binding"/>
    <property type="evidence" value="ECO:0007669"/>
    <property type="project" value="TreeGrafter"/>
</dbReference>
<dbReference type="InterPro" id="IPR045028">
    <property type="entry name" value="DinG/Rad3-like"/>
</dbReference>
<dbReference type="InterPro" id="IPR014013">
    <property type="entry name" value="Helic_SF1/SF2_ATP-bd_DinG/Rad3"/>
</dbReference>
<dbReference type="FunFam" id="1.10.275.40:FF:000001">
    <property type="entry name" value="DNA repair helicase (Rad3)"/>
    <property type="match status" value="1"/>
</dbReference>
<evidence type="ECO:0000256" key="10">
    <source>
        <dbReference type="ARBA" id="ARBA00022840"/>
    </source>
</evidence>
<dbReference type="SUPFAM" id="SSF52540">
    <property type="entry name" value="P-loop containing nucleoside triphosphate hydrolases"/>
    <property type="match status" value="1"/>
</dbReference>
<dbReference type="NCBIfam" id="TIGR00604">
    <property type="entry name" value="rad3"/>
    <property type="match status" value="1"/>
</dbReference>
<keyword evidence="11" id="KW-0408">Iron</keyword>
<comment type="catalytic activity">
    <reaction evidence="20">
        <text>ATP + H2O = ADP + phosphate + H(+)</text>
        <dbReference type="Rhea" id="RHEA:13065"/>
        <dbReference type="ChEBI" id="CHEBI:15377"/>
        <dbReference type="ChEBI" id="CHEBI:15378"/>
        <dbReference type="ChEBI" id="CHEBI:30616"/>
        <dbReference type="ChEBI" id="CHEBI:43474"/>
        <dbReference type="ChEBI" id="CHEBI:456216"/>
        <dbReference type="EC" id="5.6.2.3"/>
    </reaction>
</comment>
<dbReference type="GO" id="GO:0000112">
    <property type="term" value="C:nucleotide-excision repair factor 3 complex"/>
    <property type="evidence" value="ECO:0007669"/>
    <property type="project" value="UniProtKB-ARBA"/>
</dbReference>
<dbReference type="Pfam" id="PF06777">
    <property type="entry name" value="HBB"/>
    <property type="match status" value="1"/>
</dbReference>
<keyword evidence="14" id="KW-0238">DNA-binding</keyword>
<dbReference type="PRINTS" id="PR00852">
    <property type="entry name" value="XRODRMPGMNTD"/>
</dbReference>
<reference evidence="22 23" key="1">
    <citation type="journal article" date="2020" name="ISME J.">
        <title>Uncovering the hidden diversity of litter-decomposition mechanisms in mushroom-forming fungi.</title>
        <authorList>
            <person name="Floudas D."/>
            <person name="Bentzer J."/>
            <person name="Ahren D."/>
            <person name="Johansson T."/>
            <person name="Persson P."/>
            <person name="Tunlid A."/>
        </authorList>
    </citation>
    <scope>NUCLEOTIDE SEQUENCE [LARGE SCALE GENOMIC DNA]</scope>
    <source>
        <strain evidence="22 23">CBS 406.79</strain>
    </source>
</reference>
<evidence type="ECO:0000313" key="22">
    <source>
        <dbReference type="EMBL" id="KAF5391390.1"/>
    </source>
</evidence>
<dbReference type="GO" id="GO:0051539">
    <property type="term" value="F:4 iron, 4 sulfur cluster binding"/>
    <property type="evidence" value="ECO:0007669"/>
    <property type="project" value="UniProtKB-KW"/>
</dbReference>
<dbReference type="SMART" id="SM00488">
    <property type="entry name" value="DEXDc2"/>
    <property type="match status" value="1"/>
</dbReference>
<keyword evidence="4" id="KW-0004">4Fe-4S</keyword>
<dbReference type="PROSITE" id="PS00690">
    <property type="entry name" value="DEAH_ATP_HELICASE"/>
    <property type="match status" value="1"/>
</dbReference>
<evidence type="ECO:0000256" key="3">
    <source>
        <dbReference type="ARBA" id="ARBA00009146"/>
    </source>
</evidence>
<protein>
    <recommendedName>
        <fullName evidence="19">DNA 5'-3' helicase</fullName>
        <ecNumber evidence="19">5.6.2.3</ecNumber>
    </recommendedName>
</protein>
<dbReference type="Pfam" id="PF06733">
    <property type="entry name" value="DEAD_2"/>
    <property type="match status" value="1"/>
</dbReference>